<dbReference type="EMBL" id="LGRX02019864">
    <property type="protein sequence ID" value="KAK3258045.1"/>
    <property type="molecule type" value="Genomic_DNA"/>
</dbReference>
<dbReference type="AlphaFoldDB" id="A0AAE0FEI0"/>
<evidence type="ECO:0000313" key="2">
    <source>
        <dbReference type="Proteomes" id="UP001190700"/>
    </source>
</evidence>
<sequence length="275" mass="28667">MLRGLDLASFEFDDLTKQVIPKVNEPLYDTFAYIVKTDSAAEHLLLGTDSVSDKDRRRELYWNSLRGPSVAGTAYSGVDERIVQVLGQLTSRIEKIEAAIKFQKVGGRRPGVLSLFATSAAERGVAKRAAEPCKECPYGGRGATGGTTAFYIPADGEGAAEAMHTLALCQIFQVAADDGAEAFAAAVAEYAALAVLAGGESEGIDVSAYGFAVSNSGSGVLAELETLTGQVKAMEEKVGVHPSHVSLVDDGDVDAHRTPVSALSAAGAMAGDAPR</sequence>
<keyword evidence="2" id="KW-1185">Reference proteome</keyword>
<organism evidence="1 2">
    <name type="scientific">Cymbomonas tetramitiformis</name>
    <dbReference type="NCBI Taxonomy" id="36881"/>
    <lineage>
        <taxon>Eukaryota</taxon>
        <taxon>Viridiplantae</taxon>
        <taxon>Chlorophyta</taxon>
        <taxon>Pyramimonadophyceae</taxon>
        <taxon>Pyramimonadales</taxon>
        <taxon>Pyramimonadaceae</taxon>
        <taxon>Cymbomonas</taxon>
    </lineage>
</organism>
<proteinExistence type="predicted"/>
<dbReference type="Proteomes" id="UP001190700">
    <property type="component" value="Unassembled WGS sequence"/>
</dbReference>
<protein>
    <submittedName>
        <fullName evidence="1">Uncharacterized protein</fullName>
    </submittedName>
</protein>
<reference evidence="1 2" key="1">
    <citation type="journal article" date="2015" name="Genome Biol. Evol.">
        <title>Comparative Genomics of a Bacterivorous Green Alga Reveals Evolutionary Causalities and Consequences of Phago-Mixotrophic Mode of Nutrition.</title>
        <authorList>
            <person name="Burns J.A."/>
            <person name="Paasch A."/>
            <person name="Narechania A."/>
            <person name="Kim E."/>
        </authorList>
    </citation>
    <scope>NUCLEOTIDE SEQUENCE [LARGE SCALE GENOMIC DNA]</scope>
    <source>
        <strain evidence="1 2">PLY_AMNH</strain>
    </source>
</reference>
<accession>A0AAE0FEI0</accession>
<comment type="caution">
    <text evidence="1">The sequence shown here is derived from an EMBL/GenBank/DDBJ whole genome shotgun (WGS) entry which is preliminary data.</text>
</comment>
<evidence type="ECO:0000313" key="1">
    <source>
        <dbReference type="EMBL" id="KAK3258045.1"/>
    </source>
</evidence>
<name>A0AAE0FEI0_9CHLO</name>
<gene>
    <name evidence="1" type="ORF">CYMTET_32893</name>
</gene>